<proteinExistence type="predicted"/>
<evidence type="ECO:0000313" key="2">
    <source>
        <dbReference type="Proteomes" id="UP000003505"/>
    </source>
</evidence>
<gene>
    <name evidence="1" type="ORF">SELSPUOL_02133</name>
</gene>
<evidence type="ECO:0000313" key="1">
    <source>
        <dbReference type="EMBL" id="EEX76308.1"/>
    </source>
</evidence>
<dbReference type="Proteomes" id="UP000003505">
    <property type="component" value="Unassembled WGS sequence"/>
</dbReference>
<name>C9LXC5_SELS3</name>
<dbReference type="AlphaFoldDB" id="C9LXC5"/>
<organism evidence="1 2">
    <name type="scientific">Selenomonas sputigena (strain ATCC 35185 / DSM 20758 / CCUG 44933 / VPI D19B-28)</name>
    <dbReference type="NCBI Taxonomy" id="546271"/>
    <lineage>
        <taxon>Bacteria</taxon>
        <taxon>Bacillati</taxon>
        <taxon>Bacillota</taxon>
        <taxon>Negativicutes</taxon>
        <taxon>Selenomonadales</taxon>
        <taxon>Selenomonadaceae</taxon>
        <taxon>Selenomonas</taxon>
    </lineage>
</organism>
<protein>
    <submittedName>
        <fullName evidence="1">Uncharacterized protein</fullName>
    </submittedName>
</protein>
<sequence length="41" mass="4921">MKEKYDGCMELKDFMHSLFMQLKAMNLFSILTEENDSFIIK</sequence>
<accession>C9LXC5</accession>
<comment type="caution">
    <text evidence="1">The sequence shown here is derived from an EMBL/GenBank/DDBJ whole genome shotgun (WGS) entry which is preliminary data.</text>
</comment>
<dbReference type="EMBL" id="ACKP02000049">
    <property type="protein sequence ID" value="EEX76308.1"/>
    <property type="molecule type" value="Genomic_DNA"/>
</dbReference>
<reference evidence="1 2" key="1">
    <citation type="submission" date="2009-09" db="EMBL/GenBank/DDBJ databases">
        <authorList>
            <person name="Weinstock G."/>
            <person name="Sodergren E."/>
            <person name="Clifton S."/>
            <person name="Fulton L."/>
            <person name="Fulton B."/>
            <person name="Courtney L."/>
            <person name="Fronick C."/>
            <person name="Harrison M."/>
            <person name="Strong C."/>
            <person name="Farmer C."/>
            <person name="Delahaunty K."/>
            <person name="Markovic C."/>
            <person name="Hall O."/>
            <person name="Minx P."/>
            <person name="Tomlinson C."/>
            <person name="Mitreva M."/>
            <person name="Nelson J."/>
            <person name="Hou S."/>
            <person name="Wollam A."/>
            <person name="Pepin K.H."/>
            <person name="Johnson M."/>
            <person name="Bhonagiri V."/>
            <person name="Nash W.E."/>
            <person name="Warren W."/>
            <person name="Chinwalla A."/>
            <person name="Mardis E.R."/>
            <person name="Wilson R.K."/>
        </authorList>
    </citation>
    <scope>NUCLEOTIDE SEQUENCE [LARGE SCALE GENOMIC DNA]</scope>
    <source>
        <strain evidence="2">ATCC 35185 / DSM 20758 / VPI D19B-28</strain>
    </source>
</reference>